<dbReference type="InterPro" id="IPR027417">
    <property type="entry name" value="P-loop_NTPase"/>
</dbReference>
<dbReference type="PANTHER" id="PTHR37512:SF1">
    <property type="entry name" value="NADR_TTD14 AAA DOMAIN-CONTAINING PROTEIN"/>
    <property type="match status" value="1"/>
</dbReference>
<dbReference type="InterPro" id="IPR038727">
    <property type="entry name" value="NadR/Ttd14_AAA_dom"/>
</dbReference>
<comment type="caution">
    <text evidence="2">The sequence shown here is derived from an EMBL/GenBank/DDBJ whole genome shotgun (WGS) entry which is preliminary data.</text>
</comment>
<dbReference type="GO" id="GO:0016301">
    <property type="term" value="F:kinase activity"/>
    <property type="evidence" value="ECO:0007669"/>
    <property type="project" value="UniProtKB-KW"/>
</dbReference>
<proteinExistence type="predicted"/>
<dbReference type="Pfam" id="PF13521">
    <property type="entry name" value="AAA_28"/>
    <property type="match status" value="1"/>
</dbReference>
<gene>
    <name evidence="2" type="ORF">DES35_10516</name>
</gene>
<keyword evidence="2" id="KW-0808">Transferase</keyword>
<sequence length="174" mass="20883">MKIAVVGPESTGKTQLCKRLAHYYGGHWVPEYARYYLATRNHQYQAEDLTQMAGGQLFWRELYSTCFPSGYLFFDTALITYCIWSQWKYHYTPSFIEKNFENEHFDLVLLTYPDLPWTYDPQRENPDDREALFERHLKILTERNTNFHVVSGFQHYRILNAIQIIEMEKKNLHI</sequence>
<evidence type="ECO:0000313" key="2">
    <source>
        <dbReference type="EMBL" id="RCX02045.1"/>
    </source>
</evidence>
<dbReference type="PANTHER" id="PTHR37512">
    <property type="entry name" value="TRIFUNCTIONAL NAD BIOSYNTHESIS/REGULATOR PROTEIN NADR"/>
    <property type="match status" value="1"/>
</dbReference>
<dbReference type="AlphaFoldDB" id="A0A368ZYL8"/>
<keyword evidence="2" id="KW-0418">Kinase</keyword>
<evidence type="ECO:0000259" key="1">
    <source>
        <dbReference type="Pfam" id="PF13521"/>
    </source>
</evidence>
<accession>A0A368ZYL8</accession>
<dbReference type="Gene3D" id="3.40.50.300">
    <property type="entry name" value="P-loop containing nucleotide triphosphate hydrolases"/>
    <property type="match status" value="1"/>
</dbReference>
<dbReference type="Proteomes" id="UP000253517">
    <property type="component" value="Unassembled WGS sequence"/>
</dbReference>
<evidence type="ECO:0000313" key="3">
    <source>
        <dbReference type="Proteomes" id="UP000253517"/>
    </source>
</evidence>
<keyword evidence="3" id="KW-1185">Reference proteome</keyword>
<feature type="domain" description="NadR/Ttd14 AAA" evidence="1">
    <location>
        <begin position="2"/>
        <end position="152"/>
    </location>
</feature>
<dbReference type="EMBL" id="QPJS01000005">
    <property type="protein sequence ID" value="RCX02045.1"/>
    <property type="molecule type" value="Genomic_DNA"/>
</dbReference>
<dbReference type="InterPro" id="IPR052735">
    <property type="entry name" value="NAD_biosynth-regulator"/>
</dbReference>
<reference evidence="2 3" key="1">
    <citation type="submission" date="2018-07" db="EMBL/GenBank/DDBJ databases">
        <title>Genomic Encyclopedia of Type Strains, Phase IV (KMG-IV): sequencing the most valuable type-strain genomes for metagenomic binning, comparative biology and taxonomic classification.</title>
        <authorList>
            <person name="Goeker M."/>
        </authorList>
    </citation>
    <scope>NUCLEOTIDE SEQUENCE [LARGE SCALE GENOMIC DNA]</scope>
    <source>
        <strain evidence="2 3">DSM 21410</strain>
    </source>
</reference>
<organism evidence="2 3">
    <name type="scientific">Schleiferia thermophila</name>
    <dbReference type="NCBI Taxonomy" id="884107"/>
    <lineage>
        <taxon>Bacteria</taxon>
        <taxon>Pseudomonadati</taxon>
        <taxon>Bacteroidota</taxon>
        <taxon>Flavobacteriia</taxon>
        <taxon>Flavobacteriales</taxon>
        <taxon>Schleiferiaceae</taxon>
        <taxon>Schleiferia</taxon>
    </lineage>
</organism>
<name>A0A368ZYL8_9FLAO</name>
<protein>
    <submittedName>
        <fullName evidence="2">Nicotinamide riboside kinase</fullName>
    </submittedName>
</protein>
<dbReference type="SUPFAM" id="SSF52540">
    <property type="entry name" value="P-loop containing nucleoside triphosphate hydrolases"/>
    <property type="match status" value="1"/>
</dbReference>
<dbReference type="RefSeq" id="WP_051889390.1">
    <property type="nucleotide sequence ID" value="NZ_BHZF01000004.1"/>
</dbReference>